<keyword evidence="1" id="KW-1133">Transmembrane helix</keyword>
<protein>
    <submittedName>
        <fullName evidence="2">Uncharacterized protein</fullName>
    </submittedName>
</protein>
<keyword evidence="3" id="KW-1185">Reference proteome</keyword>
<evidence type="ECO:0000313" key="2">
    <source>
        <dbReference type="EMBL" id="BAN90058.1"/>
    </source>
</evidence>
<accession>U3TDK7</accession>
<dbReference type="EMBL" id="AP012489">
    <property type="protein sequence ID" value="BAN90058.1"/>
    <property type="molecule type" value="Genomic_DNA"/>
</dbReference>
<gene>
    <name evidence="2" type="ORF">ACAM_0589</name>
</gene>
<proteinExistence type="predicted"/>
<evidence type="ECO:0000313" key="3">
    <source>
        <dbReference type="Proteomes" id="UP000016887"/>
    </source>
</evidence>
<keyword evidence="1" id="KW-0472">Membrane</keyword>
<sequence>MTVARRGQANPITVVILVAVTIALALGVYSFFQAQAGQIQRERLLINIVSDTASSIDTDIIGWAYDDSASPTIVCYYIDIMNLSDTTRKYTVTVLPLRQQSNGLYVPTGDISLVPVDQDTPGDGVNTYYFSIEDSNGDGLLDVIGSGGSTIYLDSIPPCQDWRGNPSLTAGLQAIAINPSSILMSMGPPSLSELALSYASVNLQKQIPALEIQLDPKAITTLLIVVAVDDWDQTGEILPPPPFIHLVVLAEFEGNYYLATAFKLPPEIG</sequence>
<dbReference type="InterPro" id="IPR013373">
    <property type="entry name" value="Flagellin/pilin_N_arc"/>
</dbReference>
<dbReference type="AlphaFoldDB" id="U3TDK7"/>
<organism evidence="2 3">
    <name type="scientific">Aeropyrum camini SY1 = JCM 12091</name>
    <dbReference type="NCBI Taxonomy" id="1198449"/>
    <lineage>
        <taxon>Archaea</taxon>
        <taxon>Thermoproteota</taxon>
        <taxon>Thermoprotei</taxon>
        <taxon>Desulfurococcales</taxon>
        <taxon>Desulfurococcaceae</taxon>
        <taxon>Aeropyrum</taxon>
    </lineage>
</organism>
<evidence type="ECO:0000256" key="1">
    <source>
        <dbReference type="SAM" id="Phobius"/>
    </source>
</evidence>
<feature type="transmembrane region" description="Helical" evidence="1">
    <location>
        <begin position="12"/>
        <end position="32"/>
    </location>
</feature>
<name>U3TDK7_9CREN</name>
<dbReference type="NCBIfam" id="TIGR02537">
    <property type="entry name" value="arch_flag_Nterm"/>
    <property type="match status" value="1"/>
</dbReference>
<dbReference type="Proteomes" id="UP000016887">
    <property type="component" value="Chromosome"/>
</dbReference>
<keyword evidence="1" id="KW-0812">Transmembrane</keyword>
<dbReference type="KEGG" id="acj:ACAM_0589"/>
<dbReference type="eggNOG" id="arCOG14762">
    <property type="taxonomic scope" value="Archaea"/>
</dbReference>
<reference evidence="2 3" key="1">
    <citation type="journal article" date="2013" name="Appl. Environ. Microbiol.">
        <title>Variation of the Virus-Related Elements within Syntenic Genomes of the Hyperthermophilic Archaeon Aeropyrum.</title>
        <authorList>
            <person name="Daifuku T."/>
            <person name="Yoshida T."/>
            <person name="Kitamura T."/>
            <person name="Kawaichi S."/>
            <person name="Inoue T."/>
            <person name="Nomura K."/>
            <person name="Yoshida Y."/>
            <person name="Kuno S."/>
            <person name="Sako Y."/>
        </authorList>
    </citation>
    <scope>NUCLEOTIDE SEQUENCE [LARGE SCALE GENOMIC DNA]</scope>
    <source>
        <strain evidence="2 3">SY1</strain>
    </source>
</reference>